<organism evidence="1">
    <name type="scientific">freshwater metagenome</name>
    <dbReference type="NCBI Taxonomy" id="449393"/>
    <lineage>
        <taxon>unclassified sequences</taxon>
        <taxon>metagenomes</taxon>
        <taxon>ecological metagenomes</taxon>
    </lineage>
</organism>
<name>A0A6J6BBQ4_9ZZZZ</name>
<dbReference type="EMBL" id="CAEZSC010000040">
    <property type="protein sequence ID" value="CAB4535823.1"/>
    <property type="molecule type" value="Genomic_DNA"/>
</dbReference>
<protein>
    <submittedName>
        <fullName evidence="1">Unannotated protein</fullName>
    </submittedName>
</protein>
<dbReference type="EMBL" id="CAFBNS010000123">
    <property type="protein sequence ID" value="CAB4963699.1"/>
    <property type="molecule type" value="Genomic_DNA"/>
</dbReference>
<sequence length="152" mass="17688">MQALTSCLESLVAQFFRLTIRSSIVLFDTFWFDTNKVQAMPQLVTHKLLVELAFVSQHLVLVQQISLPHLPMHRWIQFPWLQSLAKSHLMQLVLMRFKRQISAASPCQLPNTVFLLQIPLKLPAQLLRHFILLVLVAQAQFLSMLRRMLCRS</sequence>
<evidence type="ECO:0000313" key="1">
    <source>
        <dbReference type="EMBL" id="CAB4535823.1"/>
    </source>
</evidence>
<proteinExistence type="predicted"/>
<reference evidence="1" key="1">
    <citation type="submission" date="2020-05" db="EMBL/GenBank/DDBJ databases">
        <authorList>
            <person name="Chiriac C."/>
            <person name="Salcher M."/>
            <person name="Ghai R."/>
            <person name="Kavagutti S V."/>
        </authorList>
    </citation>
    <scope>NUCLEOTIDE SEQUENCE</scope>
</reference>
<evidence type="ECO:0000313" key="2">
    <source>
        <dbReference type="EMBL" id="CAB4963699.1"/>
    </source>
</evidence>
<dbReference type="AlphaFoldDB" id="A0A6J6BBQ4"/>
<gene>
    <name evidence="1" type="ORF">UFOPK1380_00752</name>
    <name evidence="2" type="ORF">UFOPK3874_00711</name>
</gene>
<accession>A0A6J6BBQ4</accession>